<protein>
    <recommendedName>
        <fullName evidence="3">Lipoprotein</fullName>
    </recommendedName>
</protein>
<dbReference type="PROSITE" id="PS51257">
    <property type="entry name" value="PROKAR_LIPOPROTEIN"/>
    <property type="match status" value="1"/>
</dbReference>
<dbReference type="Proteomes" id="UP000239724">
    <property type="component" value="Unassembled WGS sequence"/>
</dbReference>
<dbReference type="RefSeq" id="WP_104520183.1">
    <property type="nucleotide sequence ID" value="NZ_NHRY01000196.1"/>
</dbReference>
<keyword evidence="2" id="KW-1185">Reference proteome</keyword>
<dbReference type="AlphaFoldDB" id="A0A2S6N997"/>
<proteinExistence type="predicted"/>
<dbReference type="EMBL" id="NHRY01000196">
    <property type="protein sequence ID" value="PPQ31167.1"/>
    <property type="molecule type" value="Genomic_DNA"/>
</dbReference>
<sequence>MKKALFWIVLTLGGCAGNALPPPNSVQARFDPGTQAVQVVVSEREPIMQADLVGADGARQAGTVTMVSAPHVDYAPPPSIGIGIGGFGFSGCCGFGSDTGIGFPLGGPRPVNVSDQYVASVSIPVPADYAQHWNAYRVELHVGNRSLAVAAPPPPAG</sequence>
<accession>A0A2S6N997</accession>
<comment type="caution">
    <text evidence="1">The sequence shown here is derived from an EMBL/GenBank/DDBJ whole genome shotgun (WGS) entry which is preliminary data.</text>
</comment>
<evidence type="ECO:0000313" key="2">
    <source>
        <dbReference type="Proteomes" id="UP000239724"/>
    </source>
</evidence>
<evidence type="ECO:0008006" key="3">
    <source>
        <dbReference type="Google" id="ProtNLM"/>
    </source>
</evidence>
<organism evidence="1 2">
    <name type="scientific">Rhodopila globiformis</name>
    <name type="common">Rhodopseudomonas globiformis</name>
    <dbReference type="NCBI Taxonomy" id="1071"/>
    <lineage>
        <taxon>Bacteria</taxon>
        <taxon>Pseudomonadati</taxon>
        <taxon>Pseudomonadota</taxon>
        <taxon>Alphaproteobacteria</taxon>
        <taxon>Acetobacterales</taxon>
        <taxon>Acetobacteraceae</taxon>
        <taxon>Rhodopila</taxon>
    </lineage>
</organism>
<gene>
    <name evidence="1" type="ORF">CCS01_17870</name>
</gene>
<name>A0A2S6N997_RHOGL</name>
<reference evidence="1 2" key="1">
    <citation type="journal article" date="2018" name="Arch. Microbiol.">
        <title>New insights into the metabolic potential of the phototrophic purple bacterium Rhodopila globiformis DSM 161(T) from its draft genome sequence and evidence for a vanadium-dependent nitrogenase.</title>
        <authorList>
            <person name="Imhoff J.F."/>
            <person name="Rahn T."/>
            <person name="Kunzel S."/>
            <person name="Neulinger S.C."/>
        </authorList>
    </citation>
    <scope>NUCLEOTIDE SEQUENCE [LARGE SCALE GENOMIC DNA]</scope>
    <source>
        <strain evidence="1 2">DSM 161</strain>
    </source>
</reference>
<evidence type="ECO:0000313" key="1">
    <source>
        <dbReference type="EMBL" id="PPQ31167.1"/>
    </source>
</evidence>